<dbReference type="VEuPathDB" id="PiroplasmaDB:BEWA_037750"/>
<dbReference type="KEGG" id="beq:BEWA_037750"/>
<keyword evidence="2" id="KW-0732">Signal</keyword>
<reference evidence="3 4" key="1">
    <citation type="journal article" date="2012" name="BMC Genomics">
        <title>Comparative genomic analysis and phylogenetic position of Theileria equi.</title>
        <authorList>
            <person name="Kappmeyer L.S."/>
            <person name="Thiagarajan M."/>
            <person name="Herndon D.R."/>
            <person name="Ramsay J.D."/>
            <person name="Caler E."/>
            <person name="Djikeng A."/>
            <person name="Gillespie J.J."/>
            <person name="Lau A.O."/>
            <person name="Roalson E.H."/>
            <person name="Silva J.C."/>
            <person name="Silva M.G."/>
            <person name="Suarez C.E."/>
            <person name="Ueti M.W."/>
            <person name="Nene V.M."/>
            <person name="Mealey R.H."/>
            <person name="Knowles D.P."/>
            <person name="Brayton K.A."/>
        </authorList>
    </citation>
    <scope>NUCLEOTIDE SEQUENCE [LARGE SCALE GENOMIC DNA]</scope>
    <source>
        <strain evidence="3 4">WA</strain>
    </source>
</reference>
<proteinExistence type="predicted"/>
<feature type="chain" id="PRO_5003953305" evidence="2">
    <location>
        <begin position="22"/>
        <end position="145"/>
    </location>
</feature>
<keyword evidence="1" id="KW-0472">Membrane</keyword>
<feature type="transmembrane region" description="Helical" evidence="1">
    <location>
        <begin position="96"/>
        <end position="116"/>
    </location>
</feature>
<evidence type="ECO:0000313" key="4">
    <source>
        <dbReference type="Proteomes" id="UP000031512"/>
    </source>
</evidence>
<protein>
    <submittedName>
        <fullName evidence="3">Membrane protein, putative</fullName>
    </submittedName>
</protein>
<gene>
    <name evidence="3" type="ORF">BEWA_037750</name>
</gene>
<evidence type="ECO:0000256" key="1">
    <source>
        <dbReference type="SAM" id="Phobius"/>
    </source>
</evidence>
<evidence type="ECO:0000313" key="3">
    <source>
        <dbReference type="EMBL" id="EKX73738.1"/>
    </source>
</evidence>
<name>L1LEZ2_THEEQ</name>
<dbReference type="Proteomes" id="UP000031512">
    <property type="component" value="Unassembled WGS sequence"/>
</dbReference>
<dbReference type="EMBL" id="ACOU01000002">
    <property type="protein sequence ID" value="EKX73738.1"/>
    <property type="molecule type" value="Genomic_DNA"/>
</dbReference>
<sequence>MKNTLLCGLLVFGVLKCLVLVSKTIPSHIIQESSCIFVLDLSRYVPCILELAILVSTSLSSYQLASAIKELGGLSSTLDIFLESKLHSDEKVHDSIVNILISLSTLISWIFIKAYLYKQNKYHDGVLKHQEENDPKLLKEKCLKI</sequence>
<keyword evidence="1" id="KW-1133">Transmembrane helix</keyword>
<dbReference type="RefSeq" id="XP_004833190.1">
    <property type="nucleotide sequence ID" value="XM_004833133.1"/>
</dbReference>
<dbReference type="AlphaFoldDB" id="L1LEZ2"/>
<organism evidence="3 4">
    <name type="scientific">Theileria equi strain WA</name>
    <dbReference type="NCBI Taxonomy" id="1537102"/>
    <lineage>
        <taxon>Eukaryota</taxon>
        <taxon>Sar</taxon>
        <taxon>Alveolata</taxon>
        <taxon>Apicomplexa</taxon>
        <taxon>Aconoidasida</taxon>
        <taxon>Piroplasmida</taxon>
        <taxon>Theileriidae</taxon>
        <taxon>Theileria</taxon>
    </lineage>
</organism>
<comment type="caution">
    <text evidence="3">The sequence shown here is derived from an EMBL/GenBank/DDBJ whole genome shotgun (WGS) entry which is preliminary data.</text>
</comment>
<accession>L1LEZ2</accession>
<evidence type="ECO:0000256" key="2">
    <source>
        <dbReference type="SAM" id="SignalP"/>
    </source>
</evidence>
<keyword evidence="1" id="KW-0812">Transmembrane</keyword>
<feature type="signal peptide" evidence="2">
    <location>
        <begin position="1"/>
        <end position="21"/>
    </location>
</feature>
<dbReference type="GeneID" id="15806661"/>
<keyword evidence="4" id="KW-1185">Reference proteome</keyword>